<gene>
    <name evidence="1" type="ORF">PANT111_170135</name>
</gene>
<name>A0AAX3J5D1_9GAMM</name>
<reference evidence="1 2" key="1">
    <citation type="submission" date="2019-10" db="EMBL/GenBank/DDBJ databases">
        <authorList>
            <person name="Karimi E."/>
        </authorList>
    </citation>
    <scope>NUCLEOTIDE SEQUENCE [LARGE SCALE GENOMIC DNA]</scope>
    <source>
        <strain evidence="1">Pantoea sp. 111</strain>
    </source>
</reference>
<dbReference type="AlphaFoldDB" id="A0AAX3J5D1"/>
<accession>A0AAX3J5D1</accession>
<proteinExistence type="predicted"/>
<sequence>MQKCVVISELSIFVIGAECIEFSQATRGPDGLALSLTRYRQCVDGEACFDADREAAIMGAQAG</sequence>
<dbReference type="Proteomes" id="UP000433737">
    <property type="component" value="Unassembled WGS sequence"/>
</dbReference>
<comment type="caution">
    <text evidence="1">The sequence shown here is derived from an EMBL/GenBank/DDBJ whole genome shotgun (WGS) entry which is preliminary data.</text>
</comment>
<protein>
    <submittedName>
        <fullName evidence="1">Uncharacterized protein</fullName>
    </submittedName>
</protein>
<dbReference type="EMBL" id="CABWMH010000009">
    <property type="protein sequence ID" value="VXB73067.1"/>
    <property type="molecule type" value="Genomic_DNA"/>
</dbReference>
<evidence type="ECO:0000313" key="2">
    <source>
        <dbReference type="Proteomes" id="UP000433737"/>
    </source>
</evidence>
<evidence type="ECO:0000313" key="1">
    <source>
        <dbReference type="EMBL" id="VXB73067.1"/>
    </source>
</evidence>
<organism evidence="1 2">
    <name type="scientific">Pantoea brenneri</name>
    <dbReference type="NCBI Taxonomy" id="472694"/>
    <lineage>
        <taxon>Bacteria</taxon>
        <taxon>Pseudomonadati</taxon>
        <taxon>Pseudomonadota</taxon>
        <taxon>Gammaproteobacteria</taxon>
        <taxon>Enterobacterales</taxon>
        <taxon>Erwiniaceae</taxon>
        <taxon>Pantoea</taxon>
    </lineage>
</organism>